<keyword evidence="4" id="KW-0326">Glycosidase</keyword>
<dbReference type="Gene3D" id="2.70.98.30">
    <property type="entry name" value="Golgi alpha-mannosidase II, domain 4"/>
    <property type="match status" value="1"/>
</dbReference>
<dbReference type="SUPFAM" id="SSF74650">
    <property type="entry name" value="Galactose mutarotase-like"/>
    <property type="match status" value="1"/>
</dbReference>
<dbReference type="InterPro" id="IPR011330">
    <property type="entry name" value="Glyco_hydro/deAcase_b/a-brl"/>
</dbReference>
<dbReference type="AlphaFoldDB" id="A0A5D4IFV4"/>
<evidence type="ECO:0000256" key="5">
    <source>
        <dbReference type="SAM" id="MobiDB-lite"/>
    </source>
</evidence>
<dbReference type="SUPFAM" id="SSF88713">
    <property type="entry name" value="Glycoside hydrolase/deacetylase"/>
    <property type="match status" value="1"/>
</dbReference>
<dbReference type="GO" id="GO:0006013">
    <property type="term" value="P:mannose metabolic process"/>
    <property type="evidence" value="ECO:0007669"/>
    <property type="project" value="InterPro"/>
</dbReference>
<dbReference type="PANTHER" id="PTHR46017">
    <property type="entry name" value="ALPHA-MANNOSIDASE 2C1"/>
    <property type="match status" value="1"/>
</dbReference>
<accession>A0A5D4IFV4</accession>
<evidence type="ECO:0000256" key="1">
    <source>
        <dbReference type="ARBA" id="ARBA00009792"/>
    </source>
</evidence>
<dbReference type="InterPro" id="IPR027291">
    <property type="entry name" value="Glyco_hydro_38_N_sf"/>
</dbReference>
<dbReference type="InterPro" id="IPR011013">
    <property type="entry name" value="Gal_mutarotase_sf_dom"/>
</dbReference>
<feature type="domain" description="Glycoside hydrolase family 38 central" evidence="6">
    <location>
        <begin position="311"/>
        <end position="383"/>
    </location>
</feature>
<gene>
    <name evidence="7" type="ORF">FY004_30780</name>
</gene>
<evidence type="ECO:0000256" key="4">
    <source>
        <dbReference type="ARBA" id="ARBA00023295"/>
    </source>
</evidence>
<evidence type="ECO:0000313" key="8">
    <source>
        <dbReference type="Proteomes" id="UP000323242"/>
    </source>
</evidence>
<dbReference type="InterPro" id="IPR000602">
    <property type="entry name" value="Glyco_hydro_38_N"/>
</dbReference>
<comment type="caution">
    <text evidence="7">The sequence shown here is derived from an EMBL/GenBank/DDBJ whole genome shotgun (WGS) entry which is preliminary data.</text>
</comment>
<keyword evidence="8" id="KW-1185">Reference proteome</keyword>
<dbReference type="InterPro" id="IPR037094">
    <property type="entry name" value="Glyco_hydro_38_cen_sf"/>
</dbReference>
<dbReference type="Gene3D" id="3.20.110.10">
    <property type="entry name" value="Glycoside hydrolase 38, N terminal domain"/>
    <property type="match status" value="1"/>
</dbReference>
<dbReference type="InterPro" id="IPR015341">
    <property type="entry name" value="Glyco_hydro_38_cen"/>
</dbReference>
<proteinExistence type="inferred from homology"/>
<keyword evidence="3" id="KW-0378">Hydrolase</keyword>
<dbReference type="Pfam" id="PF09261">
    <property type="entry name" value="Alpha-mann_mid"/>
    <property type="match status" value="1"/>
</dbReference>
<dbReference type="SMART" id="SM00872">
    <property type="entry name" value="Alpha-mann_mid"/>
    <property type="match status" value="1"/>
</dbReference>
<name>A0A5D4IFV4_9ACTN</name>
<evidence type="ECO:0000256" key="3">
    <source>
        <dbReference type="ARBA" id="ARBA00022801"/>
    </source>
</evidence>
<evidence type="ECO:0000313" key="7">
    <source>
        <dbReference type="EMBL" id="TYR51736.1"/>
    </source>
</evidence>
<comment type="similarity">
    <text evidence="1">Belongs to the glycosyl hydrolase 38 family.</text>
</comment>
<keyword evidence="2" id="KW-0479">Metal-binding</keyword>
<dbReference type="InterPro" id="IPR028995">
    <property type="entry name" value="Glyco_hydro_57/38_cen_sf"/>
</dbReference>
<dbReference type="EMBL" id="VSZQ01000227">
    <property type="protein sequence ID" value="TYR51736.1"/>
    <property type="molecule type" value="Genomic_DNA"/>
</dbReference>
<protein>
    <recommendedName>
        <fullName evidence="6">Glycoside hydrolase family 38 central domain-containing protein</fullName>
    </recommendedName>
</protein>
<dbReference type="GO" id="GO:0004559">
    <property type="term" value="F:alpha-mannosidase activity"/>
    <property type="evidence" value="ECO:0007669"/>
    <property type="project" value="InterPro"/>
</dbReference>
<dbReference type="PANTHER" id="PTHR46017:SF2">
    <property type="entry name" value="MANNOSYLGLYCERATE HYDROLASE"/>
    <property type="match status" value="1"/>
</dbReference>
<organism evidence="7 8">
    <name type="scientific">Streptomyces parvus</name>
    <dbReference type="NCBI Taxonomy" id="66428"/>
    <lineage>
        <taxon>Bacteria</taxon>
        <taxon>Bacillati</taxon>
        <taxon>Actinomycetota</taxon>
        <taxon>Actinomycetes</taxon>
        <taxon>Kitasatosporales</taxon>
        <taxon>Streptomycetaceae</taxon>
        <taxon>Streptomyces</taxon>
    </lineage>
</organism>
<dbReference type="Proteomes" id="UP000323242">
    <property type="component" value="Unassembled WGS sequence"/>
</dbReference>
<feature type="region of interest" description="Disordered" evidence="5">
    <location>
        <begin position="1"/>
        <end position="25"/>
    </location>
</feature>
<dbReference type="Gene3D" id="1.20.1270.50">
    <property type="entry name" value="Glycoside hydrolase family 38, central domain"/>
    <property type="match status" value="1"/>
</dbReference>
<dbReference type="GO" id="GO:0009313">
    <property type="term" value="P:oligosaccharide catabolic process"/>
    <property type="evidence" value="ECO:0007669"/>
    <property type="project" value="TreeGrafter"/>
</dbReference>
<dbReference type="SUPFAM" id="SSF88688">
    <property type="entry name" value="Families 57/38 glycoside transferase middle domain"/>
    <property type="match status" value="1"/>
</dbReference>
<dbReference type="RefSeq" id="WP_148904467.1">
    <property type="nucleotide sequence ID" value="NZ_VSZQ01000227.1"/>
</dbReference>
<reference evidence="7 8" key="1">
    <citation type="submission" date="2019-08" db="EMBL/GenBank/DDBJ databases">
        <title>Draft genome for granaticin producer strain Streptomyces parvus C05.</title>
        <authorList>
            <person name="Gonzalez-Pimentel J.L."/>
        </authorList>
    </citation>
    <scope>NUCLEOTIDE SEQUENCE [LARGE SCALE GENOMIC DNA]</scope>
    <source>
        <strain evidence="7 8">C05</strain>
    </source>
</reference>
<dbReference type="Pfam" id="PF01074">
    <property type="entry name" value="Glyco_hydro_38N"/>
    <property type="match status" value="1"/>
</dbReference>
<evidence type="ECO:0000256" key="2">
    <source>
        <dbReference type="ARBA" id="ARBA00022723"/>
    </source>
</evidence>
<sequence>MSATIPSGPAPASDPEATAPRTGTAPECHVVTHVHWDREWYRPFEAFRARLVELASRVCAELDDGRMTSFHLDGQTIVLADVEALRPDLAERLREHARAGRLTLGPWHVLADNQLVSGENLIRNLLTARRWAPGAGTLAGVGYSPDAFGHPADLPRLLRGFGMDTALVWRGAPDGVARFRWRSPDGSEVFAVNQGYHGAEVLWADDSGASTAAERLKAFLATEHARLPEGPWLLMNGGDHLAPTRPGERIREAADGAAATGAALRESTLEEFFGAAREAADARAAHGEPLPVVEGELREPAGYLTFILPGTLSARTYLKQANASAQNLLERWAEPALALHAPGDPILRADLDHAWELLLRNAPHDSLCGCSVDEVHRENAVRYERVHQLGEHVVSRALLAAGLDVRAYGDPAVDHTDLAVLNPHPDSAGGPVEAEILTAPGRHPVAITAPDGTPVPFETETLGIETAFEADLDLLPDSRPALRHRLFLTAPYVSGLGRTVLRVHLGDAPAGDATARTDDRATTIPAPGGGQLSAADDASLTLTRADGTVLPGLGLLTDGGDSGDTYNYDPPLNDTVITPRLVASRSRTSAVRTVLELDAVLDLPVGIAPDRKSRSDRSTAVPVRIEVAQWHGDPLLRWHIWLDNTARDHRLRFHAPTARGADTWTGDGQWSLIERPVRPDLGPLPTERGHEAVCGSAPVQGIGAVGTGTDRTAIIAPGLPEMRALAATETATGADQEIVVTLLRSVGWLSRFDLRSRTTGAGPMLETPEAQCQGPQSFDLALALGEAVATDTGLARRAAAVRTPLRAWQLRPGTTAEPAPGAIRVDGALLAALKPAENGDGLVLRLTNPTPETGEARVHAPADTLLTPVRLDEEPTGQNAVRQGVAQSVWPLAPFTTLTLRIGERP</sequence>
<dbReference type="GO" id="GO:0046872">
    <property type="term" value="F:metal ion binding"/>
    <property type="evidence" value="ECO:0007669"/>
    <property type="project" value="UniProtKB-KW"/>
</dbReference>
<evidence type="ECO:0000259" key="6">
    <source>
        <dbReference type="SMART" id="SM00872"/>
    </source>
</evidence>
<feature type="region of interest" description="Disordered" evidence="5">
    <location>
        <begin position="510"/>
        <end position="532"/>
    </location>
</feature>
<dbReference type="GO" id="GO:0030246">
    <property type="term" value="F:carbohydrate binding"/>
    <property type="evidence" value="ECO:0007669"/>
    <property type="project" value="InterPro"/>
</dbReference>